<dbReference type="EMBL" id="AVBF01000086">
    <property type="protein sequence ID" value="KGP71074.1"/>
    <property type="molecule type" value="Genomic_DNA"/>
</dbReference>
<dbReference type="Proteomes" id="UP000030147">
    <property type="component" value="Unassembled WGS sequence"/>
</dbReference>
<evidence type="ECO:0000313" key="2">
    <source>
        <dbReference type="EMBL" id="KGP71074.1"/>
    </source>
</evidence>
<keyword evidence="1" id="KW-1133">Transmembrane helix</keyword>
<gene>
    <name evidence="2" type="ORF">N782_21885</name>
</gene>
<comment type="caution">
    <text evidence="2">The sequence shown here is derived from an EMBL/GenBank/DDBJ whole genome shotgun (WGS) entry which is preliminary data.</text>
</comment>
<feature type="transmembrane region" description="Helical" evidence="1">
    <location>
        <begin position="54"/>
        <end position="76"/>
    </location>
</feature>
<keyword evidence="1" id="KW-0812">Transmembrane</keyword>
<keyword evidence="1" id="KW-0472">Membrane</keyword>
<organism evidence="2 3">
    <name type="scientific">Pontibacillus yanchengensis Y32</name>
    <dbReference type="NCBI Taxonomy" id="1385514"/>
    <lineage>
        <taxon>Bacteria</taxon>
        <taxon>Bacillati</taxon>
        <taxon>Bacillota</taxon>
        <taxon>Bacilli</taxon>
        <taxon>Bacillales</taxon>
        <taxon>Bacillaceae</taxon>
        <taxon>Pontibacillus</taxon>
    </lineage>
</organism>
<accession>A0A0A2T6E3</accession>
<sequence length="83" mass="10178">MKNEVKPQEGRKWVNSFIRRLLFYGQAIVFFIIYYKIIVELYEEFVPYTYKTDFLSLLFFLFVVPPLSLVTTHFYFRLVKSLY</sequence>
<protein>
    <submittedName>
        <fullName evidence="2">Uncharacterized protein</fullName>
    </submittedName>
</protein>
<evidence type="ECO:0000256" key="1">
    <source>
        <dbReference type="SAM" id="Phobius"/>
    </source>
</evidence>
<keyword evidence="3" id="KW-1185">Reference proteome</keyword>
<dbReference type="STRING" id="1385514.N782_21885"/>
<dbReference type="AlphaFoldDB" id="A0A0A2T6E3"/>
<name>A0A0A2T6E3_9BACI</name>
<reference evidence="2 3" key="1">
    <citation type="journal article" date="2015" name="Stand. Genomic Sci.">
        <title>High quality draft genome sequence of the moderately halophilic bacterium Pontibacillus yanchengensis Y32(T) and comparison among Pontibacillus genomes.</title>
        <authorList>
            <person name="Huang J."/>
            <person name="Qiao Z.X."/>
            <person name="Tang J.W."/>
            <person name="Wang G."/>
        </authorList>
    </citation>
    <scope>NUCLEOTIDE SEQUENCE [LARGE SCALE GENOMIC DNA]</scope>
    <source>
        <strain evidence="2 3">Y32</strain>
    </source>
</reference>
<evidence type="ECO:0000313" key="3">
    <source>
        <dbReference type="Proteomes" id="UP000030147"/>
    </source>
</evidence>
<proteinExistence type="predicted"/>
<feature type="transmembrane region" description="Helical" evidence="1">
    <location>
        <begin position="21"/>
        <end position="42"/>
    </location>
</feature>